<dbReference type="Proteomes" id="UP000247702">
    <property type="component" value="Unassembled WGS sequence"/>
</dbReference>
<proteinExistence type="predicted"/>
<sequence length="568" mass="65795">MKDQLKDRVQCRIRSSQLGATIITCHSSEQESSSDEEKFSSNQIFSKKDDVHVCNHDSNDEGRGSDESIEDKELNESEGEESSKSDENEIISGDLPIPIIKHLIPSANIDGMANSNFFENDDQTFSDNNEQDFSNEIYHDFVILVVHHKLSNDVGDAFLKFLYTHANLSKKMLPSSTRSACQFLDSLMKKYTLFNSIPIINIGDIQYNFEYRPILSGIEEIVGNAEIAKELVFDYNEIWINQKWKQANNHVPYGKGSKQKKKTKEFREAIQITFHKYFEILLAPIQAQEQIGIQLKVGNSYVWCTMIVAMILGDWPENEKYCLTYGGSKCQSSCHSYLIDRNNLNKINLTMEEILPKTQNFNIYSATVPEKMHHLDLDLFPYMIEFTHNLLKNQRGNALIEKMDTRLATILRHHGLKIFHNRLADLARFTILEYQNMMQVMPFVLDGLLEGRLDSKLIGLYLKWNDMYIKSRKSAFTEIELDDFEKLMKSWAKDFILIGSYSDNQCQYPKLHHFLYHMIPTIKNYGSPNGYAEINFTRINELKIREGSSEIIDGLEDFLEAYEYLKII</sequence>
<protein>
    <submittedName>
        <fullName evidence="2">Uncharacterized protein</fullName>
    </submittedName>
</protein>
<name>A0A2Z6RD03_9GLOM</name>
<reference evidence="2 3" key="1">
    <citation type="submission" date="2017-11" db="EMBL/GenBank/DDBJ databases">
        <title>The genome of Rhizophagus clarus HR1 reveals common genetic basis of auxotrophy among arbuscular mycorrhizal fungi.</title>
        <authorList>
            <person name="Kobayashi Y."/>
        </authorList>
    </citation>
    <scope>NUCLEOTIDE SEQUENCE [LARGE SCALE GENOMIC DNA]</scope>
    <source>
        <strain evidence="2 3">HR1</strain>
    </source>
</reference>
<evidence type="ECO:0000313" key="3">
    <source>
        <dbReference type="Proteomes" id="UP000247702"/>
    </source>
</evidence>
<evidence type="ECO:0000256" key="1">
    <source>
        <dbReference type="SAM" id="MobiDB-lite"/>
    </source>
</evidence>
<accession>A0A2Z6RD03</accession>
<dbReference type="EMBL" id="BEXD01000818">
    <property type="protein sequence ID" value="GBB90398.1"/>
    <property type="molecule type" value="Genomic_DNA"/>
</dbReference>
<keyword evidence="3" id="KW-1185">Reference proteome</keyword>
<evidence type="ECO:0000313" key="2">
    <source>
        <dbReference type="EMBL" id="GBB90398.1"/>
    </source>
</evidence>
<gene>
    <name evidence="2" type="ORF">RclHR1_17340003</name>
</gene>
<feature type="region of interest" description="Disordered" evidence="1">
    <location>
        <begin position="50"/>
        <end position="91"/>
    </location>
</feature>
<comment type="caution">
    <text evidence="2">The sequence shown here is derived from an EMBL/GenBank/DDBJ whole genome shotgun (WGS) entry which is preliminary data.</text>
</comment>
<dbReference type="AlphaFoldDB" id="A0A2Z6RD03"/>
<organism evidence="2 3">
    <name type="scientific">Rhizophagus clarus</name>
    <dbReference type="NCBI Taxonomy" id="94130"/>
    <lineage>
        <taxon>Eukaryota</taxon>
        <taxon>Fungi</taxon>
        <taxon>Fungi incertae sedis</taxon>
        <taxon>Mucoromycota</taxon>
        <taxon>Glomeromycotina</taxon>
        <taxon>Glomeromycetes</taxon>
        <taxon>Glomerales</taxon>
        <taxon>Glomeraceae</taxon>
        <taxon>Rhizophagus</taxon>
    </lineage>
</organism>
<feature type="compositionally biased region" description="Basic and acidic residues" evidence="1">
    <location>
        <begin position="50"/>
        <end position="87"/>
    </location>
</feature>